<keyword evidence="2" id="KW-1185">Reference proteome</keyword>
<proteinExistence type="predicted"/>
<organism evidence="1 2">
    <name type="scientific">Bradyrhizobium yuanmingense</name>
    <dbReference type="NCBI Taxonomy" id="108015"/>
    <lineage>
        <taxon>Bacteria</taxon>
        <taxon>Pseudomonadati</taxon>
        <taxon>Pseudomonadota</taxon>
        <taxon>Alphaproteobacteria</taxon>
        <taxon>Hyphomicrobiales</taxon>
        <taxon>Nitrobacteraceae</taxon>
        <taxon>Bradyrhizobium</taxon>
    </lineage>
</organism>
<protein>
    <submittedName>
        <fullName evidence="1">Uncharacterized protein</fullName>
    </submittedName>
</protein>
<evidence type="ECO:0000313" key="2">
    <source>
        <dbReference type="Proteomes" id="UP001565474"/>
    </source>
</evidence>
<reference evidence="1 2" key="1">
    <citation type="submission" date="2024-07" db="EMBL/GenBank/DDBJ databases">
        <title>Genomic Encyclopedia of Type Strains, Phase V (KMG-V): Genome sequencing to study the core and pangenomes of soil and plant-associated prokaryotes.</title>
        <authorList>
            <person name="Whitman W."/>
        </authorList>
    </citation>
    <scope>NUCLEOTIDE SEQUENCE [LARGE SCALE GENOMIC DNA]</scope>
    <source>
        <strain evidence="1 2">USDA 222</strain>
    </source>
</reference>
<evidence type="ECO:0000313" key="1">
    <source>
        <dbReference type="EMBL" id="MEY9473671.1"/>
    </source>
</evidence>
<dbReference type="EMBL" id="JBGBZN010000002">
    <property type="protein sequence ID" value="MEY9473671.1"/>
    <property type="molecule type" value="Genomic_DNA"/>
</dbReference>
<name>A0ABV4GNZ9_9BRAD</name>
<dbReference type="Proteomes" id="UP001565474">
    <property type="component" value="Unassembled WGS sequence"/>
</dbReference>
<comment type="caution">
    <text evidence="1">The sequence shown here is derived from an EMBL/GenBank/DDBJ whole genome shotgun (WGS) entry which is preliminary data.</text>
</comment>
<gene>
    <name evidence="1" type="ORF">ABH992_006070</name>
</gene>
<accession>A0ABV4GNZ9</accession>
<sequence>MDPTPHGVAKFRANTLRLLGFGGFAKASLLTEPHGERRELCILQGRGAAKWD</sequence>